<keyword evidence="9" id="KW-1185">Reference proteome</keyword>
<accession>A0A841C0Q9</accession>
<feature type="chain" id="PRO_5032402809" description="LPXTG cell wall anchor domain-containing protein" evidence="7">
    <location>
        <begin position="27"/>
        <end position="191"/>
    </location>
</feature>
<feature type="transmembrane region" description="Helical" evidence="6">
    <location>
        <begin position="165"/>
        <end position="185"/>
    </location>
</feature>
<comment type="caution">
    <text evidence="8">The sequence shown here is derived from an EMBL/GenBank/DDBJ whole genome shotgun (WGS) entry which is preliminary data.</text>
</comment>
<dbReference type="SUPFAM" id="SSF49319">
    <property type="entry name" value="Actinoxanthin-like"/>
    <property type="match status" value="1"/>
</dbReference>
<dbReference type="AlphaFoldDB" id="A0A841C0Q9"/>
<evidence type="ECO:0000256" key="4">
    <source>
        <dbReference type="ARBA" id="ARBA00023125"/>
    </source>
</evidence>
<dbReference type="InterPro" id="IPR027273">
    <property type="entry name" value="Neocarzinostatin-like"/>
</dbReference>
<name>A0A841C0Q9_9ACTN</name>
<keyword evidence="6" id="KW-1133">Transmembrane helix</keyword>
<dbReference type="RefSeq" id="WP_184844373.1">
    <property type="nucleotide sequence ID" value="NZ_JACHMN010000003.1"/>
</dbReference>
<feature type="signal peptide" evidence="7">
    <location>
        <begin position="1"/>
        <end position="26"/>
    </location>
</feature>
<evidence type="ECO:0000256" key="5">
    <source>
        <dbReference type="ARBA" id="ARBA00023157"/>
    </source>
</evidence>
<dbReference type="GO" id="GO:0042742">
    <property type="term" value="P:defense response to bacterium"/>
    <property type="evidence" value="ECO:0007669"/>
    <property type="project" value="UniProtKB-KW"/>
</dbReference>
<keyword evidence="5" id="KW-1015">Disulfide bond</keyword>
<evidence type="ECO:0000256" key="6">
    <source>
        <dbReference type="SAM" id="Phobius"/>
    </source>
</evidence>
<comment type="similarity">
    <text evidence="1">Belongs to the neocarzinostatin family.</text>
</comment>
<dbReference type="InterPro" id="IPR002186">
    <property type="entry name" value="Neocarzinostatin_fam"/>
</dbReference>
<gene>
    <name evidence="8" type="ORF">F4553_006762</name>
</gene>
<evidence type="ECO:0000256" key="2">
    <source>
        <dbReference type="ARBA" id="ARBA00022529"/>
    </source>
</evidence>
<evidence type="ECO:0000256" key="1">
    <source>
        <dbReference type="ARBA" id="ARBA00010648"/>
    </source>
</evidence>
<keyword evidence="4" id="KW-0238">DNA-binding</keyword>
<keyword evidence="6" id="KW-0812">Transmembrane</keyword>
<keyword evidence="3" id="KW-0044">Antibiotic</keyword>
<evidence type="ECO:0000256" key="3">
    <source>
        <dbReference type="ARBA" id="ARBA00023022"/>
    </source>
</evidence>
<dbReference type="Gene3D" id="2.60.40.230">
    <property type="entry name" value="Neocarzinostatin-like"/>
    <property type="match status" value="1"/>
</dbReference>
<protein>
    <recommendedName>
        <fullName evidence="10">LPXTG cell wall anchor domain-containing protein</fullName>
    </recommendedName>
</protein>
<evidence type="ECO:0000313" key="8">
    <source>
        <dbReference type="EMBL" id="MBB5873328.1"/>
    </source>
</evidence>
<keyword evidence="6" id="KW-0472">Membrane</keyword>
<evidence type="ECO:0008006" key="10">
    <source>
        <dbReference type="Google" id="ProtNLM"/>
    </source>
</evidence>
<evidence type="ECO:0000313" key="9">
    <source>
        <dbReference type="Proteomes" id="UP000587527"/>
    </source>
</evidence>
<organism evidence="8 9">
    <name type="scientific">Allocatelliglobosispora scoriae</name>
    <dbReference type="NCBI Taxonomy" id="643052"/>
    <lineage>
        <taxon>Bacteria</taxon>
        <taxon>Bacillati</taxon>
        <taxon>Actinomycetota</taxon>
        <taxon>Actinomycetes</taxon>
        <taxon>Micromonosporales</taxon>
        <taxon>Micromonosporaceae</taxon>
        <taxon>Allocatelliglobosispora</taxon>
    </lineage>
</organism>
<keyword evidence="7" id="KW-0732">Signal</keyword>
<dbReference type="GO" id="GO:0003677">
    <property type="term" value="F:DNA binding"/>
    <property type="evidence" value="ECO:0007669"/>
    <property type="project" value="UniProtKB-KW"/>
</dbReference>
<dbReference type="EMBL" id="JACHMN010000003">
    <property type="protein sequence ID" value="MBB5873328.1"/>
    <property type="molecule type" value="Genomic_DNA"/>
</dbReference>
<dbReference type="Pfam" id="PF00960">
    <property type="entry name" value="Neocarzinostat"/>
    <property type="match status" value="1"/>
</dbReference>
<sequence>MWMKRVAAGLAALLLAVFALPSAAWAAPTLTLSKSTGLADGERITVNGSGFTPSITQIAIGQCIAEVAGPTDCNLAGGAVFVNADATGRIPPTTLKLAVKFGSFDCTKRQCVIAAQLLPSSASDAIVKANKSSKKITFGTVKASTAPSGPPTPSLPRTGPGDEHWVILLGGTALLLPGIGFLLLLPRRRTA</sequence>
<reference evidence="8 9" key="1">
    <citation type="submission" date="2020-08" db="EMBL/GenBank/DDBJ databases">
        <title>Sequencing the genomes of 1000 actinobacteria strains.</title>
        <authorList>
            <person name="Klenk H.-P."/>
        </authorList>
    </citation>
    <scope>NUCLEOTIDE SEQUENCE [LARGE SCALE GENOMIC DNA]</scope>
    <source>
        <strain evidence="8 9">DSM 45362</strain>
    </source>
</reference>
<keyword evidence="2" id="KW-0929">Antimicrobial</keyword>
<dbReference type="Proteomes" id="UP000587527">
    <property type="component" value="Unassembled WGS sequence"/>
</dbReference>
<proteinExistence type="inferred from homology"/>
<evidence type="ECO:0000256" key="7">
    <source>
        <dbReference type="SAM" id="SignalP"/>
    </source>
</evidence>